<evidence type="ECO:0008006" key="5">
    <source>
        <dbReference type="Google" id="ProtNLM"/>
    </source>
</evidence>
<keyword evidence="2" id="KW-0812">Transmembrane</keyword>
<accession>A0ABQ8J0J6</accession>
<keyword evidence="4" id="KW-1185">Reference proteome</keyword>
<feature type="compositionally biased region" description="Low complexity" evidence="1">
    <location>
        <begin position="261"/>
        <end position="277"/>
    </location>
</feature>
<organism evidence="3 4">
    <name type="scientific">Dermatophagoides pteronyssinus</name>
    <name type="common">European house dust mite</name>
    <dbReference type="NCBI Taxonomy" id="6956"/>
    <lineage>
        <taxon>Eukaryota</taxon>
        <taxon>Metazoa</taxon>
        <taxon>Ecdysozoa</taxon>
        <taxon>Arthropoda</taxon>
        <taxon>Chelicerata</taxon>
        <taxon>Arachnida</taxon>
        <taxon>Acari</taxon>
        <taxon>Acariformes</taxon>
        <taxon>Sarcoptiformes</taxon>
        <taxon>Astigmata</taxon>
        <taxon>Psoroptidia</taxon>
        <taxon>Analgoidea</taxon>
        <taxon>Pyroglyphidae</taxon>
        <taxon>Dermatophagoidinae</taxon>
        <taxon>Dermatophagoides</taxon>
    </lineage>
</organism>
<dbReference type="EMBL" id="NJHN03000095">
    <property type="protein sequence ID" value="KAH9416079.1"/>
    <property type="molecule type" value="Genomic_DNA"/>
</dbReference>
<comment type="caution">
    <text evidence="3">The sequence shown here is derived from an EMBL/GenBank/DDBJ whole genome shotgun (WGS) entry which is preliminary data.</text>
</comment>
<reference evidence="3 4" key="2">
    <citation type="journal article" date="2022" name="Mol. Biol. Evol.">
        <title>Comparative Genomics Reveals Insights into the Divergent Evolution of Astigmatic Mites and Household Pest Adaptations.</title>
        <authorList>
            <person name="Xiong Q."/>
            <person name="Wan A.T."/>
            <person name="Liu X."/>
            <person name="Fung C.S."/>
            <person name="Xiao X."/>
            <person name="Malainual N."/>
            <person name="Hou J."/>
            <person name="Wang L."/>
            <person name="Wang M."/>
            <person name="Yang K.Y."/>
            <person name="Cui Y."/>
            <person name="Leung E.L."/>
            <person name="Nong W."/>
            <person name="Shin S.K."/>
            <person name="Au S.W."/>
            <person name="Jeong K.Y."/>
            <person name="Chew F.T."/>
            <person name="Hui J.H."/>
            <person name="Leung T.F."/>
            <person name="Tungtrongchitr A."/>
            <person name="Zhong N."/>
            <person name="Liu Z."/>
            <person name="Tsui S.K."/>
        </authorList>
    </citation>
    <scope>NUCLEOTIDE SEQUENCE [LARGE SCALE GENOMIC DNA]</scope>
    <source>
        <strain evidence="3">Derp</strain>
    </source>
</reference>
<keyword evidence="2" id="KW-0472">Membrane</keyword>
<feature type="compositionally biased region" description="Low complexity" evidence="1">
    <location>
        <begin position="130"/>
        <end position="140"/>
    </location>
</feature>
<feature type="compositionally biased region" description="Polar residues" evidence="1">
    <location>
        <begin position="48"/>
        <end position="67"/>
    </location>
</feature>
<keyword evidence="2" id="KW-1133">Transmembrane helix</keyword>
<feature type="compositionally biased region" description="Low complexity" evidence="1">
    <location>
        <begin position="149"/>
        <end position="160"/>
    </location>
</feature>
<feature type="compositionally biased region" description="Polar residues" evidence="1">
    <location>
        <begin position="95"/>
        <end position="113"/>
    </location>
</feature>
<evidence type="ECO:0000313" key="3">
    <source>
        <dbReference type="EMBL" id="KAH9416079.1"/>
    </source>
</evidence>
<evidence type="ECO:0000313" key="4">
    <source>
        <dbReference type="Proteomes" id="UP000887458"/>
    </source>
</evidence>
<dbReference type="Proteomes" id="UP000887458">
    <property type="component" value="Unassembled WGS sequence"/>
</dbReference>
<feature type="region of interest" description="Disordered" evidence="1">
    <location>
        <begin position="203"/>
        <end position="281"/>
    </location>
</feature>
<name>A0ABQ8J0J6_DERPT</name>
<feature type="region of interest" description="Disordered" evidence="1">
    <location>
        <begin position="127"/>
        <end position="160"/>
    </location>
</feature>
<reference evidence="3 4" key="1">
    <citation type="journal article" date="2018" name="J. Allergy Clin. Immunol.">
        <title>High-quality assembly of Dermatophagoides pteronyssinus genome and transcriptome reveals a wide range of novel allergens.</title>
        <authorList>
            <person name="Liu X.Y."/>
            <person name="Yang K.Y."/>
            <person name="Wang M.Q."/>
            <person name="Kwok J.S."/>
            <person name="Zeng X."/>
            <person name="Yang Z."/>
            <person name="Xiao X.J."/>
            <person name="Lau C.P."/>
            <person name="Li Y."/>
            <person name="Huang Z.M."/>
            <person name="Ba J.G."/>
            <person name="Yim A.K."/>
            <person name="Ouyang C.Y."/>
            <person name="Ngai S.M."/>
            <person name="Chan T.F."/>
            <person name="Leung E.L."/>
            <person name="Liu L."/>
            <person name="Liu Z.G."/>
            <person name="Tsui S.K."/>
        </authorList>
    </citation>
    <scope>NUCLEOTIDE SEQUENCE [LARGE SCALE GENOMIC DNA]</scope>
    <source>
        <strain evidence="3">Derp</strain>
    </source>
</reference>
<feature type="compositionally biased region" description="Low complexity" evidence="1">
    <location>
        <begin position="207"/>
        <end position="220"/>
    </location>
</feature>
<feature type="region of interest" description="Disordered" evidence="1">
    <location>
        <begin position="39"/>
        <end position="113"/>
    </location>
</feature>
<sequence>MIISSLIRLIIFIIIIIVIIISNIDQLQAIPVIIDSNNKQQKPKEKLQTSANNQPPGSTIKTTNSNVYGADNGSSNQNNGDKQQQQQQNGEKNSANGQQPVNQRGYNQGYSYNTGIKPYRTGYTYFQPFGDNVDNQNGNNNSGGGGNNGKNNVNDNNTNQQQLPIELPNFFGIDPKQLGPVRVIQNKNLPLDENGIPILDQIHIPENTNDPNQNNGQQQQTLNSPPSLQQQRQPAPVPVTTTTTSDDPSLMLDGDMGGNTNGNNNGNNGNQNNQNGLAGFGFGGQQVPSEIVNLNNAFGTGGGGGGGGGNNNQNNNGIGNLNDILNQFGTPNTAAASNNPNNDIMGNLGSSSSTDVNEIFPFFFSIDENEFDIKPDFNLDSPKVAAPQPQNEVRDISGWGMIGKIHPKILLKDQLIKQYHNRPLDPRYLHLQNYGNLQNSVQSSKQQRQQRIKIWPINYLIFEEKNMNPVTPSIGSEHNYFNKYEIFEKTRSFLSFFVTKNKFL</sequence>
<proteinExistence type="predicted"/>
<feature type="compositionally biased region" description="Low complexity" evidence="1">
    <location>
        <begin position="238"/>
        <end position="249"/>
    </location>
</feature>
<feature type="compositionally biased region" description="Low complexity" evidence="1">
    <location>
        <begin position="71"/>
        <end position="94"/>
    </location>
</feature>
<gene>
    <name evidence="3" type="ORF">DERP_000576</name>
</gene>
<protein>
    <recommendedName>
        <fullName evidence="5">GATA zinc finger domain-containing protein 14-like</fullName>
    </recommendedName>
</protein>
<evidence type="ECO:0000256" key="1">
    <source>
        <dbReference type="SAM" id="MobiDB-lite"/>
    </source>
</evidence>
<feature type="transmembrane region" description="Helical" evidence="2">
    <location>
        <begin position="7"/>
        <end position="24"/>
    </location>
</feature>
<feature type="compositionally biased region" description="Polar residues" evidence="1">
    <location>
        <begin position="221"/>
        <end position="233"/>
    </location>
</feature>
<evidence type="ECO:0000256" key="2">
    <source>
        <dbReference type="SAM" id="Phobius"/>
    </source>
</evidence>